<dbReference type="PANTHER" id="PTHR45951:SF3">
    <property type="entry name" value="PROTEIN DISPATCHED"/>
    <property type="match status" value="1"/>
</dbReference>
<feature type="transmembrane region" description="Helical" evidence="8">
    <location>
        <begin position="962"/>
        <end position="983"/>
    </location>
</feature>
<feature type="region of interest" description="Disordered" evidence="7">
    <location>
        <begin position="135"/>
        <end position="167"/>
    </location>
</feature>
<evidence type="ECO:0000259" key="9">
    <source>
        <dbReference type="PROSITE" id="PS50156"/>
    </source>
</evidence>
<sequence>MTATLIFKNTVLLGEDIFPGGLAGGGEKVVAAAVAAASGREEGEEEEEEEEGHHENSSQQTESPSNMMWYARLLCHHPYAVLSSVVVVVVTCLVLSLTARPLPSFTDPSLGFVTRGTTVSRRAVAWENLLDASRFQGPLSVNPSDGPRSNPHPREPEKDDGPPPVHRHKVCIEVTPNGSAVVPNCAEDNMRNNSWNSSSLDDETQKTAISDLTIMVNNAARREDEAWAGEESRTEYQLQTEWEEDNHPNHSHLRDDDFFCAPVVPEYGRVILKSTVPRTTLLTLHHLRAICQLDERLRSLSEFQPICETWSPGRCCPSWSLPNYVALLSNRSSCHQIVQEDVDKVHHLLRWCSRHLDLQLERGCRGPNGCSQVPKECLMHDAVYTILHYLIDAAFLNPEVPDPDHPEPFRLSEPHHKHQKQKLEERLSFTALFLPIARGSQALPYFEALQQLDLTLDNVTVTAVDLGLKYALFDKLLLANSYLLGVGGGVVLFLMWCYTGSLFITLITITTVACALIIAYFMYIFIYEIAVFPYMNVLTTVIAVGIGADDTFVYCRVWTLAKQDKNTGTMVKLVADTFHHAAASIAVTSLTTAAAFLASCVSHITAIRCFSIFAGTVVLANLLLMLTWVPACVVVAERWGASTCCLCVPPAPVYAPQLPPRCSVLCSLPLRLCYFFAESARVFFEKVLPWVVIKLRYLWVVILGSLAVCSALVVFYYPGLQLPDSQEFQLFSRDHVFEQYDLKYKYKFWFERNLRKDVVNRLPVRVVWGIQPVDNGDHLNPASKGSLVFDEEFDMAHPESQEWLHGFCRELRNQSFYLPTLGPLLPHCFIDTFKLWMEGRKCQDPINGVNRYPCCKDSAFPYSRYVFDKCIHKGIKALYQTPREYFIPGVAGPKFSRDTGKVVAVVVEYDSNILWSLSYTAMQEFFQKVDSWVQAQMKEAPYGMRGGWFTSYLEFYDVQHSLSVGTGVAVAVAVGVSLAVLVFTTLNVVVSLLAVVSVGAIILVTLASLVLLGWRLNVLESVTVSVAIGLAVDLTLHYGVAYRLSPEAEREAAVTWAISRLGSPVFMAAATSLAAGVAMLPASVLAYVHIGTFLTVITSVSYVYATLFYLPLLRIFGPESGCGQLSCPKLCLCSCCTPSNQQHVDKTVYQQAYMSESTLSTSSTSCPPPQTHPSSDTHELEPLTAMRLAGRARMVHTPARHKVGLAEPAAPSEAVANHTTPHPEVGASSEIGRAARSGSLSSSVSGRDHSTFIPRKVSLPSPGGAVSEGGEPSPRHSVAPASSATTILYSEPDTDYGQQNHHPQDGSVALGPAMLEAGAVVA</sequence>
<feature type="transmembrane region" description="Helical" evidence="8">
    <location>
        <begin position="610"/>
        <end position="629"/>
    </location>
</feature>
<organism evidence="10 11">
    <name type="scientific">Scylla paramamosain</name>
    <name type="common">Mud crab</name>
    <dbReference type="NCBI Taxonomy" id="85552"/>
    <lineage>
        <taxon>Eukaryota</taxon>
        <taxon>Metazoa</taxon>
        <taxon>Ecdysozoa</taxon>
        <taxon>Arthropoda</taxon>
        <taxon>Crustacea</taxon>
        <taxon>Multicrustacea</taxon>
        <taxon>Malacostraca</taxon>
        <taxon>Eumalacostraca</taxon>
        <taxon>Eucarida</taxon>
        <taxon>Decapoda</taxon>
        <taxon>Pleocyemata</taxon>
        <taxon>Brachyura</taxon>
        <taxon>Eubrachyura</taxon>
        <taxon>Portunoidea</taxon>
        <taxon>Portunidae</taxon>
        <taxon>Portuninae</taxon>
        <taxon>Scylla</taxon>
    </lineage>
</organism>
<dbReference type="PANTHER" id="PTHR45951">
    <property type="entry name" value="PROTEIN DISPATCHED-RELATED"/>
    <property type="match status" value="1"/>
</dbReference>
<feature type="region of interest" description="Disordered" evidence="7">
    <location>
        <begin position="1208"/>
        <end position="1281"/>
    </location>
</feature>
<feature type="transmembrane region" description="Helical" evidence="8">
    <location>
        <begin position="1022"/>
        <end position="1040"/>
    </location>
</feature>
<dbReference type="PROSITE" id="PS50156">
    <property type="entry name" value="SSD"/>
    <property type="match status" value="1"/>
</dbReference>
<feature type="domain" description="SSD" evidence="9">
    <location>
        <begin position="531"/>
        <end position="635"/>
    </location>
</feature>
<dbReference type="GO" id="GO:0016020">
    <property type="term" value="C:membrane"/>
    <property type="evidence" value="ECO:0007669"/>
    <property type="project" value="UniProtKB-SubCell"/>
</dbReference>
<comment type="similarity">
    <text evidence="6">Belongs to the dispatched family.</text>
</comment>
<keyword evidence="3 8" id="KW-1133">Transmembrane helix</keyword>
<gene>
    <name evidence="10" type="ORF">O3P69_001298</name>
</gene>
<dbReference type="GO" id="GO:0022857">
    <property type="term" value="F:transmembrane transporter activity"/>
    <property type="evidence" value="ECO:0007669"/>
    <property type="project" value="TreeGrafter"/>
</dbReference>
<evidence type="ECO:0000256" key="8">
    <source>
        <dbReference type="SAM" id="Phobius"/>
    </source>
</evidence>
<feature type="transmembrane region" description="Helical" evidence="8">
    <location>
        <begin position="79"/>
        <end position="99"/>
    </location>
</feature>
<accession>A0AAW0UUW7</accession>
<feature type="compositionally biased region" description="Basic and acidic residues" evidence="7">
    <location>
        <begin position="152"/>
        <end position="161"/>
    </location>
</feature>
<feature type="transmembrane region" description="Helical" evidence="8">
    <location>
        <begin position="990"/>
        <end position="1016"/>
    </location>
</feature>
<proteinExistence type="inferred from homology"/>
<evidence type="ECO:0000256" key="5">
    <source>
        <dbReference type="ARBA" id="ARBA00023180"/>
    </source>
</evidence>
<evidence type="ECO:0000256" key="7">
    <source>
        <dbReference type="SAM" id="MobiDB-lite"/>
    </source>
</evidence>
<feature type="region of interest" description="Disordered" evidence="7">
    <location>
        <begin position="36"/>
        <end position="63"/>
    </location>
</feature>
<reference evidence="10 11" key="1">
    <citation type="submission" date="2023-03" db="EMBL/GenBank/DDBJ databases">
        <title>High-quality genome of Scylla paramamosain provides insights in environmental adaptation.</title>
        <authorList>
            <person name="Zhang L."/>
        </authorList>
    </citation>
    <scope>NUCLEOTIDE SEQUENCE [LARGE SCALE GENOMIC DNA]</scope>
    <source>
        <strain evidence="10">LZ_2023a</strain>
        <tissue evidence="10">Muscle</tissue>
    </source>
</reference>
<feature type="transmembrane region" description="Helical" evidence="8">
    <location>
        <begin position="579"/>
        <end position="598"/>
    </location>
</feature>
<evidence type="ECO:0000256" key="3">
    <source>
        <dbReference type="ARBA" id="ARBA00022989"/>
    </source>
</evidence>
<evidence type="ECO:0000256" key="4">
    <source>
        <dbReference type="ARBA" id="ARBA00023136"/>
    </source>
</evidence>
<evidence type="ECO:0000313" key="11">
    <source>
        <dbReference type="Proteomes" id="UP001487740"/>
    </source>
</evidence>
<feature type="region of interest" description="Disordered" evidence="7">
    <location>
        <begin position="1159"/>
        <end position="1180"/>
    </location>
</feature>
<feature type="compositionally biased region" description="Low complexity" evidence="7">
    <location>
        <begin position="1232"/>
        <end position="1245"/>
    </location>
</feature>
<dbReference type="GO" id="GO:0007224">
    <property type="term" value="P:smoothened signaling pathway"/>
    <property type="evidence" value="ECO:0007669"/>
    <property type="project" value="TreeGrafter"/>
</dbReference>
<dbReference type="SUPFAM" id="SSF82866">
    <property type="entry name" value="Multidrug efflux transporter AcrB transmembrane domain"/>
    <property type="match status" value="2"/>
</dbReference>
<name>A0AAW0UUW7_SCYPA</name>
<dbReference type="EMBL" id="JARAKH010000008">
    <property type="protein sequence ID" value="KAK8402107.1"/>
    <property type="molecule type" value="Genomic_DNA"/>
</dbReference>
<feature type="transmembrane region" description="Helical" evidence="8">
    <location>
        <begin position="1086"/>
        <end position="1110"/>
    </location>
</feature>
<feature type="transmembrane region" description="Helical" evidence="8">
    <location>
        <begin position="697"/>
        <end position="717"/>
    </location>
</feature>
<keyword evidence="11" id="KW-1185">Reference proteome</keyword>
<feature type="transmembrane region" description="Helical" evidence="8">
    <location>
        <begin position="502"/>
        <end position="525"/>
    </location>
</feature>
<feature type="transmembrane region" description="Helical" evidence="8">
    <location>
        <begin position="1061"/>
        <end position="1080"/>
    </location>
</feature>
<dbReference type="Gene3D" id="1.20.1640.10">
    <property type="entry name" value="Multidrug efflux transporter AcrB transmembrane domain"/>
    <property type="match status" value="2"/>
</dbReference>
<dbReference type="InterPro" id="IPR052081">
    <property type="entry name" value="Dispatched_Hh_regulator"/>
</dbReference>
<comment type="subcellular location">
    <subcellularLocation>
        <location evidence="1">Membrane</location>
        <topology evidence="1">Multi-pass membrane protein</topology>
    </subcellularLocation>
</comment>
<protein>
    <recommendedName>
        <fullName evidence="9">SSD domain-containing protein</fullName>
    </recommendedName>
</protein>
<dbReference type="Pfam" id="PF12349">
    <property type="entry name" value="Sterol-sensing"/>
    <property type="match status" value="1"/>
</dbReference>
<feature type="transmembrane region" description="Helical" evidence="8">
    <location>
        <begin position="476"/>
        <end position="496"/>
    </location>
</feature>
<evidence type="ECO:0000256" key="1">
    <source>
        <dbReference type="ARBA" id="ARBA00004141"/>
    </source>
</evidence>
<keyword evidence="2 8" id="KW-0812">Transmembrane</keyword>
<dbReference type="Proteomes" id="UP001487740">
    <property type="component" value="Unassembled WGS sequence"/>
</dbReference>
<comment type="caution">
    <text evidence="10">The sequence shown here is derived from an EMBL/GenBank/DDBJ whole genome shotgun (WGS) entry which is preliminary data.</text>
</comment>
<evidence type="ECO:0000256" key="2">
    <source>
        <dbReference type="ARBA" id="ARBA00022692"/>
    </source>
</evidence>
<keyword evidence="4 8" id="KW-0472">Membrane</keyword>
<evidence type="ECO:0000313" key="10">
    <source>
        <dbReference type="EMBL" id="KAK8402107.1"/>
    </source>
</evidence>
<evidence type="ECO:0000256" key="6">
    <source>
        <dbReference type="ARBA" id="ARBA00038046"/>
    </source>
</evidence>
<dbReference type="InterPro" id="IPR000731">
    <property type="entry name" value="SSD"/>
</dbReference>
<dbReference type="InterPro" id="IPR053958">
    <property type="entry name" value="HMGCR/SNAP/NPC1-like_SSD"/>
</dbReference>
<keyword evidence="5" id="KW-0325">Glycoprotein</keyword>